<accession>A0A1F8GX77</accession>
<evidence type="ECO:0000256" key="3">
    <source>
        <dbReference type="ARBA" id="ARBA00022833"/>
    </source>
</evidence>
<dbReference type="AlphaFoldDB" id="A0A1F8GX77"/>
<proteinExistence type="predicted"/>
<protein>
    <recommendedName>
        <fullName evidence="5">Zinc finger DksA/TraR C4-type domain-containing protein</fullName>
    </recommendedName>
</protein>
<dbReference type="SUPFAM" id="SSF57716">
    <property type="entry name" value="Glucocorticoid receptor-like (DNA-binding domain)"/>
    <property type="match status" value="1"/>
</dbReference>
<dbReference type="Proteomes" id="UP000179047">
    <property type="component" value="Unassembled WGS sequence"/>
</dbReference>
<dbReference type="InterPro" id="IPR000962">
    <property type="entry name" value="Znf_DskA_TraR"/>
</dbReference>
<dbReference type="PROSITE" id="PS51128">
    <property type="entry name" value="ZF_DKSA_2"/>
    <property type="match status" value="1"/>
</dbReference>
<feature type="domain" description="Zinc finger DksA/TraR C4-type" evidence="5">
    <location>
        <begin position="89"/>
        <end position="121"/>
    </location>
</feature>
<dbReference type="PANTHER" id="PTHR33823:SF4">
    <property type="entry name" value="GENERAL STRESS PROTEIN 16O"/>
    <property type="match status" value="1"/>
</dbReference>
<evidence type="ECO:0000256" key="1">
    <source>
        <dbReference type="ARBA" id="ARBA00022723"/>
    </source>
</evidence>
<dbReference type="GO" id="GO:0008270">
    <property type="term" value="F:zinc ion binding"/>
    <property type="evidence" value="ECO:0007669"/>
    <property type="project" value="UniProtKB-KW"/>
</dbReference>
<evidence type="ECO:0000313" key="6">
    <source>
        <dbReference type="EMBL" id="OGN29049.1"/>
    </source>
</evidence>
<evidence type="ECO:0000313" key="7">
    <source>
        <dbReference type="Proteomes" id="UP000179047"/>
    </source>
</evidence>
<gene>
    <name evidence="6" type="ORF">A3A33_00115</name>
</gene>
<dbReference type="PANTHER" id="PTHR33823">
    <property type="entry name" value="RNA POLYMERASE-BINDING TRANSCRIPTION FACTOR DKSA-RELATED"/>
    <property type="match status" value="1"/>
</dbReference>
<dbReference type="STRING" id="1802701.A3A33_00115"/>
<dbReference type="EMBL" id="MGKP01000010">
    <property type="protein sequence ID" value="OGN29049.1"/>
    <property type="molecule type" value="Genomic_DNA"/>
</dbReference>
<dbReference type="Gene3D" id="1.20.120.910">
    <property type="entry name" value="DksA, coiled-coil domain"/>
    <property type="match status" value="1"/>
</dbReference>
<name>A0A1F8GX77_9BACT</name>
<organism evidence="6 7">
    <name type="scientific">Candidatus Yanofskybacteria bacterium RIFCSPLOWO2_01_FULL_49_25</name>
    <dbReference type="NCBI Taxonomy" id="1802701"/>
    <lineage>
        <taxon>Bacteria</taxon>
        <taxon>Candidatus Yanofskyibacteriota</taxon>
    </lineage>
</organism>
<dbReference type="Pfam" id="PF01258">
    <property type="entry name" value="zf-dskA_traR"/>
    <property type="match status" value="1"/>
</dbReference>
<evidence type="ECO:0000256" key="4">
    <source>
        <dbReference type="PROSITE-ProRule" id="PRU00510"/>
    </source>
</evidence>
<comment type="caution">
    <text evidence="6">The sequence shown here is derived from an EMBL/GenBank/DDBJ whole genome shotgun (WGS) entry which is preliminary data.</text>
</comment>
<feature type="zinc finger region" description="dksA C4-type" evidence="4">
    <location>
        <begin position="94"/>
        <end position="118"/>
    </location>
</feature>
<dbReference type="InterPro" id="IPR037187">
    <property type="entry name" value="DnaK_N"/>
</dbReference>
<dbReference type="SUPFAM" id="SSF109635">
    <property type="entry name" value="DnaK suppressor protein DksA, alpha-hairpin domain"/>
    <property type="match status" value="1"/>
</dbReference>
<keyword evidence="1" id="KW-0479">Metal-binding</keyword>
<sequence length="125" mass="13919">MDQQQLAKLKQDLLEEKARIEEELRGIATPNPLVKGDWVASASVKSDSSEPMDDRAHSVTDFEERRAVEQNLELRLKDINQTLARIDAGTYSVCTNCKSSIEPKRLLAIPTGALCMNCSQKTTLT</sequence>
<reference evidence="6 7" key="1">
    <citation type="journal article" date="2016" name="Nat. Commun.">
        <title>Thousands of microbial genomes shed light on interconnected biogeochemical processes in an aquifer system.</title>
        <authorList>
            <person name="Anantharaman K."/>
            <person name="Brown C.T."/>
            <person name="Hug L.A."/>
            <person name="Sharon I."/>
            <person name="Castelle C.J."/>
            <person name="Probst A.J."/>
            <person name="Thomas B.C."/>
            <person name="Singh A."/>
            <person name="Wilkins M.J."/>
            <person name="Karaoz U."/>
            <person name="Brodie E.L."/>
            <person name="Williams K.H."/>
            <person name="Hubbard S.S."/>
            <person name="Banfield J.F."/>
        </authorList>
    </citation>
    <scope>NUCLEOTIDE SEQUENCE [LARGE SCALE GENOMIC DNA]</scope>
</reference>
<keyword evidence="2" id="KW-0863">Zinc-finger</keyword>
<evidence type="ECO:0000259" key="5">
    <source>
        <dbReference type="Pfam" id="PF01258"/>
    </source>
</evidence>
<evidence type="ECO:0000256" key="2">
    <source>
        <dbReference type="ARBA" id="ARBA00022771"/>
    </source>
</evidence>
<keyword evidence="3" id="KW-0862">Zinc</keyword>